<dbReference type="HOGENOM" id="CLU_011276_8_1_9"/>
<dbReference type="GO" id="GO:0019354">
    <property type="term" value="P:siroheme biosynthetic process"/>
    <property type="evidence" value="ECO:0007669"/>
    <property type="project" value="UniProtKB-UniPathway"/>
</dbReference>
<dbReference type="SUPFAM" id="SSF75615">
    <property type="entry name" value="Siroheme synthase middle domains-like"/>
    <property type="match status" value="1"/>
</dbReference>
<accession>R6WN47</accession>
<dbReference type="PANTHER" id="PTHR35330:SF1">
    <property type="entry name" value="SIROHEME BIOSYNTHESIS PROTEIN MET8"/>
    <property type="match status" value="1"/>
</dbReference>
<dbReference type="Pfam" id="PF13241">
    <property type="entry name" value="NAD_binding_7"/>
    <property type="match status" value="1"/>
</dbReference>
<evidence type="ECO:0000313" key="8">
    <source>
        <dbReference type="Proteomes" id="UP000014937"/>
    </source>
</evidence>
<name>R6WN47_9FIRM</name>
<dbReference type="UniPathway" id="UPA00262">
    <property type="reaction ID" value="UER00222"/>
</dbReference>
<dbReference type="EMBL" id="CBGL010000130">
    <property type="protein sequence ID" value="CDD12633.1"/>
    <property type="molecule type" value="Genomic_DNA"/>
</dbReference>
<dbReference type="Gene3D" id="3.40.50.720">
    <property type="entry name" value="NAD(P)-binding Rossmann-like Domain"/>
    <property type="match status" value="1"/>
</dbReference>
<comment type="catalytic activity">
    <reaction evidence="6">
        <text>precorrin-2 + NAD(+) = sirohydrochlorin + NADH + 2 H(+)</text>
        <dbReference type="Rhea" id="RHEA:15613"/>
        <dbReference type="ChEBI" id="CHEBI:15378"/>
        <dbReference type="ChEBI" id="CHEBI:57540"/>
        <dbReference type="ChEBI" id="CHEBI:57945"/>
        <dbReference type="ChEBI" id="CHEBI:58351"/>
        <dbReference type="ChEBI" id="CHEBI:58827"/>
        <dbReference type="EC" id="1.3.1.76"/>
    </reaction>
</comment>
<reference evidence="7" key="1">
    <citation type="submission" date="2012-11" db="EMBL/GenBank/DDBJ databases">
        <title>Dependencies among metagenomic species, viruses, plasmids and units of genetic variation.</title>
        <authorList>
            <person name="Nielsen H.B."/>
            <person name="Almeida M."/>
            <person name="Juncker A.S."/>
            <person name="Rasmussen S."/>
            <person name="Li J."/>
            <person name="Sunagawa S."/>
            <person name="Plichta D."/>
            <person name="Gautier L."/>
            <person name="Le Chatelier E."/>
            <person name="Peletier E."/>
            <person name="Bonde I."/>
            <person name="Nielsen T."/>
            <person name="Manichanh C."/>
            <person name="Arumugam M."/>
            <person name="Batto J."/>
            <person name="Santos M.B.Q.D."/>
            <person name="Blom N."/>
            <person name="Borruel N."/>
            <person name="Burgdorf K.S."/>
            <person name="Boumezbeur F."/>
            <person name="Casellas F."/>
            <person name="Dore J."/>
            <person name="Guarner F."/>
            <person name="Hansen T."/>
            <person name="Hildebrand F."/>
            <person name="Kaas R.S."/>
            <person name="Kennedy S."/>
            <person name="Kristiansen K."/>
            <person name="Kultima J.R."/>
            <person name="Leonard P."/>
            <person name="Levenez F."/>
            <person name="Lund O."/>
            <person name="Moumen B."/>
            <person name="Le Paslier D."/>
            <person name="Pons N."/>
            <person name="Pedersen O."/>
            <person name="Prifti E."/>
            <person name="Qin J."/>
            <person name="Raes J."/>
            <person name="Tap J."/>
            <person name="Tims S."/>
            <person name="Ussery D.W."/>
            <person name="Yamada T."/>
            <person name="MetaHit consortium"/>
            <person name="Renault P."/>
            <person name="Sicheritz-Ponten T."/>
            <person name="Bork P."/>
            <person name="Wang J."/>
            <person name="Brunak S."/>
            <person name="Ehrlich S.D."/>
        </authorList>
    </citation>
    <scope>NUCLEOTIDE SEQUENCE [LARGE SCALE GENOMIC DNA]</scope>
</reference>
<evidence type="ECO:0000313" key="7">
    <source>
        <dbReference type="EMBL" id="CDD12633.1"/>
    </source>
</evidence>
<comment type="pathway">
    <text evidence="1">Porphyrin-containing compound metabolism; siroheme biosynthesis; sirohydrochlorin from precorrin-2: step 1/1.</text>
</comment>
<dbReference type="GO" id="GO:0043115">
    <property type="term" value="F:precorrin-2 dehydrogenase activity"/>
    <property type="evidence" value="ECO:0007669"/>
    <property type="project" value="UniProtKB-EC"/>
</dbReference>
<protein>
    <recommendedName>
        <fullName evidence="2">precorrin-2 dehydrogenase</fullName>
        <ecNumber evidence="2">1.3.1.76</ecNumber>
    </recommendedName>
</protein>
<dbReference type="InterPro" id="IPR042518">
    <property type="entry name" value="SirC_C"/>
</dbReference>
<organism evidence="7 8">
    <name type="scientific">Phascolarctobacterium succinatutens CAG:287</name>
    <dbReference type="NCBI Taxonomy" id="1263101"/>
    <lineage>
        <taxon>Bacteria</taxon>
        <taxon>Bacillati</taxon>
        <taxon>Bacillota</taxon>
        <taxon>Negativicutes</taxon>
        <taxon>Acidaminococcales</taxon>
        <taxon>Acidaminococcaceae</taxon>
        <taxon>Phascolarctobacterium</taxon>
    </lineage>
</organism>
<evidence type="ECO:0000256" key="2">
    <source>
        <dbReference type="ARBA" id="ARBA00012400"/>
    </source>
</evidence>
<gene>
    <name evidence="7" type="ORF">BN587_01143</name>
</gene>
<dbReference type="InterPro" id="IPR006367">
    <property type="entry name" value="Sirohaem_synthase_N"/>
</dbReference>
<evidence type="ECO:0000256" key="1">
    <source>
        <dbReference type="ARBA" id="ARBA00005010"/>
    </source>
</evidence>
<dbReference type="SUPFAM" id="SSF51735">
    <property type="entry name" value="NAD(P)-binding Rossmann-fold domains"/>
    <property type="match status" value="1"/>
</dbReference>
<dbReference type="EC" id="1.3.1.76" evidence="2"/>
<keyword evidence="5" id="KW-0627">Porphyrin biosynthesis</keyword>
<dbReference type="NCBIfam" id="TIGR01470">
    <property type="entry name" value="cysG_Nterm"/>
    <property type="match status" value="1"/>
</dbReference>
<dbReference type="AlphaFoldDB" id="R6WN47"/>
<keyword evidence="4" id="KW-0520">NAD</keyword>
<keyword evidence="3" id="KW-0560">Oxidoreductase</keyword>
<evidence type="ECO:0000256" key="3">
    <source>
        <dbReference type="ARBA" id="ARBA00023002"/>
    </source>
</evidence>
<evidence type="ECO:0000256" key="6">
    <source>
        <dbReference type="ARBA" id="ARBA00047561"/>
    </source>
</evidence>
<comment type="caution">
    <text evidence="7">The sequence shown here is derived from an EMBL/GenBank/DDBJ whole genome shotgun (WGS) entry which is preliminary data.</text>
</comment>
<dbReference type="Proteomes" id="UP000014937">
    <property type="component" value="Unassembled WGS sequence"/>
</dbReference>
<evidence type="ECO:0000256" key="5">
    <source>
        <dbReference type="ARBA" id="ARBA00023244"/>
    </source>
</evidence>
<dbReference type="InterPro" id="IPR028161">
    <property type="entry name" value="Met8-like"/>
</dbReference>
<dbReference type="InterPro" id="IPR036291">
    <property type="entry name" value="NAD(P)-bd_dom_sf"/>
</dbReference>
<dbReference type="PANTHER" id="PTHR35330">
    <property type="entry name" value="SIROHEME BIOSYNTHESIS PROTEIN MET8"/>
    <property type="match status" value="1"/>
</dbReference>
<evidence type="ECO:0000256" key="4">
    <source>
        <dbReference type="ARBA" id="ARBA00023027"/>
    </source>
</evidence>
<dbReference type="Gene3D" id="1.10.8.610">
    <property type="entry name" value="SirC, precorrin-2 dehydrogenase, C-terminal helical domain-like"/>
    <property type="match status" value="1"/>
</dbReference>
<sequence>MTLIITFLKVVNYMLNKTNFHYPAMLRVTDKSCVIIGGGTVAARKLATLLDAGANVTVVAPLFCDEVQKLASAQGCTLIKDYYKPEYLQNAFVVIAATDNKAVNRQISDAAPCLINNITEPELSNFTVPSAISEGDITIALATGGMPAFTRLLKKQLEHILTPELADFNSFLLLQREEVKNIESTPQERTQFWRSVLKQDLLNLVIAGKAAQAKEKVLDAVNSFRTQSQDRPR</sequence>
<dbReference type="GO" id="GO:0004325">
    <property type="term" value="F:ferrochelatase activity"/>
    <property type="evidence" value="ECO:0007669"/>
    <property type="project" value="InterPro"/>
</dbReference>
<proteinExistence type="predicted"/>